<reference evidence="2 3" key="1">
    <citation type="submission" date="2016-11" db="EMBL/GenBank/DDBJ databases">
        <authorList>
            <person name="Jaros S."/>
            <person name="Januszkiewicz K."/>
            <person name="Wedrychowicz H."/>
        </authorList>
    </citation>
    <scope>NUCLEOTIDE SEQUENCE [LARGE SCALE GENOMIC DNA]</scope>
    <source>
        <strain evidence="2 3">KHT3</strain>
    </source>
</reference>
<feature type="transmembrane region" description="Helical" evidence="1">
    <location>
        <begin position="50"/>
        <end position="69"/>
    </location>
</feature>
<organism evidence="2 3">
    <name type="scientific">Xylanibacter ruminicola</name>
    <name type="common">Prevotella ruminicola</name>
    <dbReference type="NCBI Taxonomy" id="839"/>
    <lineage>
        <taxon>Bacteria</taxon>
        <taxon>Pseudomonadati</taxon>
        <taxon>Bacteroidota</taxon>
        <taxon>Bacteroidia</taxon>
        <taxon>Bacteroidales</taxon>
        <taxon>Prevotellaceae</taxon>
        <taxon>Xylanibacter</taxon>
    </lineage>
</organism>
<dbReference type="OrthoDB" id="9867905at2"/>
<evidence type="ECO:0000256" key="1">
    <source>
        <dbReference type="SAM" id="Phobius"/>
    </source>
</evidence>
<evidence type="ECO:0000313" key="3">
    <source>
        <dbReference type="Proteomes" id="UP000184130"/>
    </source>
</evidence>
<accession>A0A1M6Z408</accession>
<proteinExistence type="predicted"/>
<name>A0A1M6Z408_XYLRU</name>
<feature type="transmembrane region" description="Helical" evidence="1">
    <location>
        <begin position="127"/>
        <end position="147"/>
    </location>
</feature>
<dbReference type="EMBL" id="FRBD01000039">
    <property type="protein sequence ID" value="SHL25244.1"/>
    <property type="molecule type" value="Genomic_DNA"/>
</dbReference>
<keyword evidence="1" id="KW-0812">Transmembrane</keyword>
<feature type="transmembrane region" description="Helical" evidence="1">
    <location>
        <begin position="81"/>
        <end position="107"/>
    </location>
</feature>
<protein>
    <submittedName>
        <fullName evidence="2">Uncharacterized protein</fullName>
    </submittedName>
</protein>
<keyword evidence="1" id="KW-1133">Transmembrane helix</keyword>
<sequence length="153" mass="17974">MIFLTVLVNLFTSKKEYVDKAVSSLTDPEEIEKKKRLATRFWNALDSNDIWMFLIMLFITTLVCWYYYIPYNRKAGRHYHPLHCALFGLGAVLLSGIATYLFCLGIVKVSYDTSLVMKVCFMNAIYSLLWVFVCSFIFCNYSSTNAYRWFKIR</sequence>
<evidence type="ECO:0000313" key="2">
    <source>
        <dbReference type="EMBL" id="SHL25244.1"/>
    </source>
</evidence>
<dbReference type="RefSeq" id="WP_139261724.1">
    <property type="nucleotide sequence ID" value="NZ_FRBD01000039.1"/>
</dbReference>
<dbReference type="AlphaFoldDB" id="A0A1M6Z408"/>
<gene>
    <name evidence="2" type="ORF">SAMN05216463_1399</name>
</gene>
<dbReference type="Proteomes" id="UP000184130">
    <property type="component" value="Unassembled WGS sequence"/>
</dbReference>
<keyword evidence="1" id="KW-0472">Membrane</keyword>